<dbReference type="Pfam" id="PF00078">
    <property type="entry name" value="RVT_1"/>
    <property type="match status" value="1"/>
</dbReference>
<feature type="compositionally biased region" description="Polar residues" evidence="2">
    <location>
        <begin position="349"/>
        <end position="361"/>
    </location>
</feature>
<dbReference type="GO" id="GO:0003964">
    <property type="term" value="F:RNA-directed DNA polymerase activity"/>
    <property type="evidence" value="ECO:0007669"/>
    <property type="project" value="UniProtKB-KW"/>
</dbReference>
<dbReference type="GO" id="GO:0016787">
    <property type="term" value="F:hydrolase activity"/>
    <property type="evidence" value="ECO:0007669"/>
    <property type="project" value="UniProtKB-KW"/>
</dbReference>
<dbReference type="InterPro" id="IPR050951">
    <property type="entry name" value="Retrovirus_Pol_polyprotein"/>
</dbReference>
<evidence type="ECO:0000256" key="2">
    <source>
        <dbReference type="SAM" id="MobiDB-lite"/>
    </source>
</evidence>
<sequence>MNGPPTFQRVMHNLIGNGRWNYVVVYLDDILIFSKDFNEHKQHVNEILSILNKANFQVNPDKCTIAVQEIEYLSHVINKDQIKPSPEKIRAITELAPLTTLSPANEFIGKLNSYRKFIPHFAEIAAPIHKVTNKTKKTKHEFYWHNEQQEAFDEFKHILTTTPLFLQYPDTTAPFILSTDASVIGISGILRQNTKSGTRICYYKSRTLTDTEKRYDPIEREALAIYWSVKELRQYLGDSFFSIETDSAPLINFHKKQIANTRVMHWLFKLQDILHQITKVKHLNRDKNTGPDYLSKHPLSHRSTSLMTLDDDDWPPGTDTWDIIPTRLPSFFEQLNAVITRHQAKRQTAHTPSSVSTQDPTPSTPLFDLSLDRVYQAQINDPDIQEKVELLRKNPSQLSLEIKNGILCKLLPRGKIKRALSYIPKALIKDILFTHHDHPLAGHFGVDRTWNNIKNKYYWPNMKKTIEDYIRSCHQCARFNIQRQKPPGLLQPIEPPDESFQVLGLDWWGPAPVSSDENKYVLIITDRLSGYVIAKASPNNTAQTTAQILFENIFLVHGALEKIITDQGQHFNNELIAAICTL</sequence>
<dbReference type="Gene3D" id="3.30.70.270">
    <property type="match status" value="2"/>
</dbReference>
<evidence type="ECO:0000259" key="3">
    <source>
        <dbReference type="PROSITE" id="PS50878"/>
    </source>
</evidence>
<evidence type="ECO:0000313" key="6">
    <source>
        <dbReference type="EMBL" id="CAF4265285.1"/>
    </source>
</evidence>
<protein>
    <submittedName>
        <fullName evidence="6">Uncharacterized protein</fullName>
    </submittedName>
</protein>
<dbReference type="FunFam" id="1.10.340.70:FF:000001">
    <property type="entry name" value="Retrovirus-related Pol polyprotein from transposon gypsy-like Protein"/>
    <property type="match status" value="1"/>
</dbReference>
<dbReference type="EMBL" id="CAJOBA010053482">
    <property type="protein sequence ID" value="CAF4265285.1"/>
    <property type="molecule type" value="Genomic_DNA"/>
</dbReference>
<dbReference type="Gene3D" id="1.10.340.70">
    <property type="match status" value="1"/>
</dbReference>
<keyword evidence="1" id="KW-0511">Multifunctional enzyme</keyword>
<accession>A0A8S2T4I1</accession>
<dbReference type="Pfam" id="PF17921">
    <property type="entry name" value="Integrase_H2C2"/>
    <property type="match status" value="1"/>
</dbReference>
<dbReference type="GO" id="GO:0004519">
    <property type="term" value="F:endonuclease activity"/>
    <property type="evidence" value="ECO:0007669"/>
    <property type="project" value="UniProtKB-KW"/>
</dbReference>
<dbReference type="InterPro" id="IPR041588">
    <property type="entry name" value="Integrase_H2C2"/>
</dbReference>
<dbReference type="InterPro" id="IPR036397">
    <property type="entry name" value="RNaseH_sf"/>
</dbReference>
<dbReference type="FunFam" id="3.30.70.270:FF:000003">
    <property type="entry name" value="Transposon Ty3-G Gag-Pol polyprotein"/>
    <property type="match status" value="1"/>
</dbReference>
<gene>
    <name evidence="5" type="ORF">OVA965_LOCUS35768</name>
    <name evidence="6" type="ORF">TMI583_LOCUS36745</name>
</gene>
<evidence type="ECO:0000313" key="7">
    <source>
        <dbReference type="Proteomes" id="UP000682733"/>
    </source>
</evidence>
<organism evidence="6 7">
    <name type="scientific">Didymodactylos carnosus</name>
    <dbReference type="NCBI Taxonomy" id="1234261"/>
    <lineage>
        <taxon>Eukaryota</taxon>
        <taxon>Metazoa</taxon>
        <taxon>Spiralia</taxon>
        <taxon>Gnathifera</taxon>
        <taxon>Rotifera</taxon>
        <taxon>Eurotatoria</taxon>
        <taxon>Bdelloidea</taxon>
        <taxon>Philodinida</taxon>
        <taxon>Philodinidae</taxon>
        <taxon>Didymodactylos</taxon>
    </lineage>
</organism>
<evidence type="ECO:0000313" key="5">
    <source>
        <dbReference type="EMBL" id="CAF1473908.1"/>
    </source>
</evidence>
<dbReference type="InterPro" id="IPR012337">
    <property type="entry name" value="RNaseH-like_sf"/>
</dbReference>
<dbReference type="Pfam" id="PF17919">
    <property type="entry name" value="RT_RNaseH_2"/>
    <property type="match status" value="1"/>
</dbReference>
<dbReference type="InterPro" id="IPR041577">
    <property type="entry name" value="RT_RNaseH_2"/>
</dbReference>
<feature type="domain" description="Reverse transcriptase" evidence="3">
    <location>
        <begin position="1"/>
        <end position="77"/>
    </location>
</feature>
<dbReference type="InterPro" id="IPR001584">
    <property type="entry name" value="Integrase_cat-core"/>
</dbReference>
<feature type="non-terminal residue" evidence="6">
    <location>
        <position position="582"/>
    </location>
</feature>
<dbReference type="CDD" id="cd09274">
    <property type="entry name" value="RNase_HI_RT_Ty3"/>
    <property type="match status" value="1"/>
</dbReference>
<name>A0A8S2T4I1_9BILA</name>
<evidence type="ECO:0000256" key="1">
    <source>
        <dbReference type="ARBA" id="ARBA00023268"/>
    </source>
</evidence>
<feature type="region of interest" description="Disordered" evidence="2">
    <location>
        <begin position="342"/>
        <end position="362"/>
    </location>
</feature>
<dbReference type="Gene3D" id="3.10.20.370">
    <property type="match status" value="1"/>
</dbReference>
<proteinExistence type="predicted"/>
<dbReference type="InterPro" id="IPR000477">
    <property type="entry name" value="RT_dom"/>
</dbReference>
<dbReference type="SUPFAM" id="SSF53098">
    <property type="entry name" value="Ribonuclease H-like"/>
    <property type="match status" value="1"/>
</dbReference>
<evidence type="ECO:0000259" key="4">
    <source>
        <dbReference type="PROSITE" id="PS50994"/>
    </source>
</evidence>
<dbReference type="SUPFAM" id="SSF56672">
    <property type="entry name" value="DNA/RNA polymerases"/>
    <property type="match status" value="1"/>
</dbReference>
<dbReference type="FunFam" id="3.30.70.270:FF:000020">
    <property type="entry name" value="Transposon Tf2-6 polyprotein-like Protein"/>
    <property type="match status" value="1"/>
</dbReference>
<dbReference type="CDD" id="cd01647">
    <property type="entry name" value="RT_LTR"/>
    <property type="match status" value="1"/>
</dbReference>
<dbReference type="AlphaFoldDB" id="A0A8S2T4I1"/>
<dbReference type="InterPro" id="IPR043502">
    <property type="entry name" value="DNA/RNA_pol_sf"/>
</dbReference>
<dbReference type="PANTHER" id="PTHR37984">
    <property type="entry name" value="PROTEIN CBG26694"/>
    <property type="match status" value="1"/>
</dbReference>
<comment type="caution">
    <text evidence="6">The sequence shown here is derived from an EMBL/GenBank/DDBJ whole genome shotgun (WGS) entry which is preliminary data.</text>
</comment>
<dbReference type="Proteomes" id="UP000682733">
    <property type="component" value="Unassembled WGS sequence"/>
</dbReference>
<dbReference type="PANTHER" id="PTHR37984:SF5">
    <property type="entry name" value="PROTEIN NYNRIN-LIKE"/>
    <property type="match status" value="1"/>
</dbReference>
<dbReference type="PROSITE" id="PS50994">
    <property type="entry name" value="INTEGRASE"/>
    <property type="match status" value="1"/>
</dbReference>
<reference evidence="6" key="1">
    <citation type="submission" date="2021-02" db="EMBL/GenBank/DDBJ databases">
        <authorList>
            <person name="Nowell W R."/>
        </authorList>
    </citation>
    <scope>NUCLEOTIDE SEQUENCE</scope>
</reference>
<dbReference type="EMBL" id="CAJNOK010031582">
    <property type="protein sequence ID" value="CAF1473908.1"/>
    <property type="molecule type" value="Genomic_DNA"/>
</dbReference>
<dbReference type="InterPro" id="IPR043128">
    <property type="entry name" value="Rev_trsase/Diguanyl_cyclase"/>
</dbReference>
<dbReference type="Proteomes" id="UP000677228">
    <property type="component" value="Unassembled WGS sequence"/>
</dbReference>
<dbReference type="GO" id="GO:0015074">
    <property type="term" value="P:DNA integration"/>
    <property type="evidence" value="ECO:0007669"/>
    <property type="project" value="InterPro"/>
</dbReference>
<dbReference type="FunFam" id="3.10.20.370:FF:000001">
    <property type="entry name" value="Retrovirus-related Pol polyprotein from transposon 17.6-like protein"/>
    <property type="match status" value="1"/>
</dbReference>
<dbReference type="GO" id="GO:0003676">
    <property type="term" value="F:nucleic acid binding"/>
    <property type="evidence" value="ECO:0007669"/>
    <property type="project" value="InterPro"/>
</dbReference>
<dbReference type="PROSITE" id="PS50878">
    <property type="entry name" value="RT_POL"/>
    <property type="match status" value="1"/>
</dbReference>
<dbReference type="Gene3D" id="3.30.420.10">
    <property type="entry name" value="Ribonuclease H-like superfamily/Ribonuclease H"/>
    <property type="match status" value="1"/>
</dbReference>
<feature type="domain" description="Integrase catalytic" evidence="4">
    <location>
        <begin position="491"/>
        <end position="582"/>
    </location>
</feature>